<keyword evidence="16 25" id="KW-0472">Membrane</keyword>
<evidence type="ECO:0000256" key="14">
    <source>
        <dbReference type="ARBA" id="ARBA00022989"/>
    </source>
</evidence>
<dbReference type="FunFam" id="3.30.40.10:FF:000031">
    <property type="entry name" value="Cellulose synthase"/>
    <property type="match status" value="1"/>
</dbReference>
<evidence type="ECO:0000256" key="19">
    <source>
        <dbReference type="ARBA" id="ARBA00048682"/>
    </source>
</evidence>
<evidence type="ECO:0000256" key="21">
    <source>
        <dbReference type="PIRSR" id="PIRSR605150-2"/>
    </source>
</evidence>
<keyword evidence="10" id="KW-0677">Repeat</keyword>
<feature type="repeat" description="PPR" evidence="24">
    <location>
        <begin position="1843"/>
        <end position="1877"/>
    </location>
</feature>
<feature type="repeat" description="PPR" evidence="24">
    <location>
        <begin position="1742"/>
        <end position="1776"/>
    </location>
</feature>
<feature type="transmembrane region" description="Helical" evidence="25">
    <location>
        <begin position="323"/>
        <end position="341"/>
    </location>
</feature>
<keyword evidence="29" id="KW-1185">Reference proteome</keyword>
<dbReference type="GO" id="GO:0009834">
    <property type="term" value="P:plant-type secondary cell wall biogenesis"/>
    <property type="evidence" value="ECO:0007669"/>
    <property type="project" value="UniProtKB-ARBA"/>
</dbReference>
<dbReference type="GO" id="GO:0016760">
    <property type="term" value="F:cellulose synthase (UDP-forming) activity"/>
    <property type="evidence" value="ECO:0007669"/>
    <property type="project" value="UniProtKB-EC"/>
</dbReference>
<feature type="repeat" description="PPR" evidence="24">
    <location>
        <begin position="1878"/>
        <end position="1912"/>
    </location>
</feature>
<comment type="catalytic activity">
    <reaction evidence="19 25">
        <text>[(1-&gt;4)-beta-D-glucosyl](n) + UDP-alpha-D-glucose = [(1-&gt;4)-beta-D-glucosyl](n+1) + UDP + H(+)</text>
        <dbReference type="Rhea" id="RHEA:19929"/>
        <dbReference type="Rhea" id="RHEA-COMP:10033"/>
        <dbReference type="Rhea" id="RHEA-COMP:10034"/>
        <dbReference type="ChEBI" id="CHEBI:15378"/>
        <dbReference type="ChEBI" id="CHEBI:18246"/>
        <dbReference type="ChEBI" id="CHEBI:58223"/>
        <dbReference type="ChEBI" id="CHEBI:58885"/>
        <dbReference type="EC" id="2.4.1.12"/>
    </reaction>
</comment>
<feature type="active site" evidence="20">
    <location>
        <position position="447"/>
    </location>
</feature>
<dbReference type="FunFam" id="3.90.550.10:FF:000009">
    <property type="entry name" value="Cellulose synthase"/>
    <property type="match status" value="1"/>
</dbReference>
<evidence type="ECO:0000256" key="5">
    <source>
        <dbReference type="ARBA" id="ARBA00022475"/>
    </source>
</evidence>
<name>A0AAV7H1K5_DENCH</name>
<feature type="repeat" description="PPR" evidence="24">
    <location>
        <begin position="1370"/>
        <end position="1404"/>
    </location>
</feature>
<evidence type="ECO:0000256" key="12">
    <source>
        <dbReference type="ARBA" id="ARBA00022833"/>
    </source>
</evidence>
<evidence type="ECO:0000256" key="13">
    <source>
        <dbReference type="ARBA" id="ARBA00022916"/>
    </source>
</evidence>
<keyword evidence="11 23" id="KW-0863">Zinc-finger</keyword>
<feature type="transmembrane region" description="Helical" evidence="25">
    <location>
        <begin position="891"/>
        <end position="911"/>
    </location>
</feature>
<dbReference type="GO" id="GO:0008270">
    <property type="term" value="F:zinc ion binding"/>
    <property type="evidence" value="ECO:0007669"/>
    <property type="project" value="UniProtKB-KW"/>
</dbReference>
<evidence type="ECO:0000256" key="20">
    <source>
        <dbReference type="PIRSR" id="PIRSR605150-1"/>
    </source>
</evidence>
<dbReference type="EC" id="2.4.1.12" evidence="25"/>
<evidence type="ECO:0000256" key="6">
    <source>
        <dbReference type="ARBA" id="ARBA00022676"/>
    </source>
</evidence>
<feature type="region of interest" description="Disordered" evidence="26">
    <location>
        <begin position="209"/>
        <end position="244"/>
    </location>
</feature>
<gene>
    <name evidence="28" type="ORF">IEQ34_009851</name>
</gene>
<evidence type="ECO:0000256" key="4">
    <source>
        <dbReference type="ARBA" id="ARBA00007548"/>
    </source>
</evidence>
<dbReference type="SUPFAM" id="SSF57850">
    <property type="entry name" value="RING/U-box"/>
    <property type="match status" value="1"/>
</dbReference>
<feature type="binding site" evidence="21">
    <location>
        <position position="588"/>
    </location>
    <ligand>
        <name>UDP-alpha-D-glucose</name>
        <dbReference type="ChEBI" id="CHEBI:58885"/>
    </ligand>
</feature>
<evidence type="ECO:0000256" key="1">
    <source>
        <dbReference type="ARBA" id="ARBA00001936"/>
    </source>
</evidence>
<comment type="pathway">
    <text evidence="3 25">Glycan metabolism; plant cellulose biosynthesis.</text>
</comment>
<keyword evidence="6 25" id="KW-0328">Glycosyltransferase</keyword>
<keyword evidence="14 25" id="KW-1133">Transmembrane helix</keyword>
<evidence type="ECO:0000256" key="23">
    <source>
        <dbReference type="PROSITE-ProRule" id="PRU00175"/>
    </source>
</evidence>
<dbReference type="Pfam" id="PF13812">
    <property type="entry name" value="PPR_3"/>
    <property type="match status" value="1"/>
</dbReference>
<dbReference type="PROSITE" id="PS50089">
    <property type="entry name" value="ZF_RING_2"/>
    <property type="match status" value="1"/>
</dbReference>
<evidence type="ECO:0000256" key="8">
    <source>
        <dbReference type="ARBA" id="ARBA00022692"/>
    </source>
</evidence>
<feature type="transmembrane region" description="Helical" evidence="25">
    <location>
        <begin position="1043"/>
        <end position="1061"/>
    </location>
</feature>
<feature type="binding site" evidence="21">
    <location>
        <position position="447"/>
    </location>
    <ligand>
        <name>UDP-alpha-D-glucose</name>
        <dbReference type="ChEBI" id="CHEBI:58885"/>
    </ligand>
</feature>
<feature type="transmembrane region" description="Helical" evidence="25">
    <location>
        <begin position="1002"/>
        <end position="1023"/>
    </location>
</feature>
<feature type="compositionally biased region" description="Basic and acidic residues" evidence="26">
    <location>
        <begin position="234"/>
        <end position="244"/>
    </location>
</feature>
<dbReference type="InterPro" id="IPR029044">
    <property type="entry name" value="Nucleotide-diphossugar_trans"/>
</dbReference>
<feature type="binding site" evidence="22">
    <location>
        <position position="613"/>
    </location>
    <ligand>
        <name>Mn(2+)</name>
        <dbReference type="ChEBI" id="CHEBI:29035"/>
    </ligand>
</feature>
<organism evidence="28 29">
    <name type="scientific">Dendrobium chrysotoxum</name>
    <name type="common">Orchid</name>
    <dbReference type="NCBI Taxonomy" id="161865"/>
    <lineage>
        <taxon>Eukaryota</taxon>
        <taxon>Viridiplantae</taxon>
        <taxon>Streptophyta</taxon>
        <taxon>Embryophyta</taxon>
        <taxon>Tracheophyta</taxon>
        <taxon>Spermatophyta</taxon>
        <taxon>Magnoliopsida</taxon>
        <taxon>Liliopsida</taxon>
        <taxon>Asparagales</taxon>
        <taxon>Orchidaceae</taxon>
        <taxon>Epidendroideae</taxon>
        <taxon>Malaxideae</taxon>
        <taxon>Dendrobiinae</taxon>
        <taxon>Dendrobium</taxon>
    </lineage>
</organism>
<sequence>MPYKTHPIPCSHLRLSLPFSHTPLHYCLPFPMEASSGLVAGSHNRNELVLIRGHEEPKTLRALNGQVCEICGDEVGLTVDGDLFVACNECGFPVCRPCYEYERREGSQLCPQCKTRYKRIKGSPRVEGDDDEEDIDDLEYEFNIEDEQNKKQNQHMSPPPATKLTAEAMLYGKMSYGRGPEDGENEAPQFPPIITGTRSRTVSGEFPISNGHSHGDFSSSLHKRVHPYPVSEPGSERWDEKKEGGWRDRMDEWKSKQGLLGGDPEDIDPDMAVQVSSLHPSFVQAYVQKKTLVIDLKCNLNACRIDEARQPLSRKVPIASSKINPYRMVIVLRLVVLGFFLRYRILHPVHDAFGLWLTSVICEIWFAISWILDQFPKWFPIDRETYLDRLSLRYEMEGEPSMLSPVDIFVSTVDPLKEPPLVTANTVLSILAVDYPVDKVSCYVSDDGASMLTFEALSEAAEFARKWVPFCKKFNIEPRAPEMYFYLKVDYLKDKVQPTFVKERRAMKREYEEFKIRINALVAKATKVPAEGWIMKDGTPWPGNNTRDHPGMIQVFLGHNGGHDVDGNELPRLVYVSREKRPGFQHHKKAGAMNALIRVSAVLTNAPFMLNLDCDHYINNSKAIRESMCFLMDPQVGRKVCYVQFPQRFDGIDKNDRYANRNTVFFDINMKGLDGIQGPVYVGTGCVFRRQALYGYSPPRGPKRPKMVSCDCCPCFGRRKKPRFDKNDSELPVDVGVDEDKQMLMSQMNFDKRFGQSAAFVTSTLMEQGGVPPSSSPAALLKEAIHVISCGYEDKTEWGTELGWIYGSITEDILTGFKMHCRGWRSVYCMPERPAFKGSAPINLSDRLNQVLRWALGSVEIFFSRHSPVWYGYKNGHLKWLERFSYINTTIYPFTSLPLLAYCTLPAVCLLTGKFIMPSISTFASLFFIALFISIFATGILELRWSGVSIEEWWRNEQFWVIGGVSAHLFAVVQGLLKILAGIDTNFTVTSKASDDEEFGELYTFKWTTLLIPPTTILIINIVGVVAGISDAINNGYQSWGPLFGKLFFSFWVIVHLYPFLKGLMGRQNRTPTIVVIWSILLASIFSLLWVRIDPFVVRATGPNVKHPYAFASHRSYLSTPSLSRFSNAHFYKSLSFHFPSSPEADDSDFDSDSSEPISNFLSSNLPIILQHLSQAKSNFSTQEEALGFLRSSHITRPTTGLICSVLWELRRDWESAFLAFRWAGDCVLESPWAWHLMIWVLGKQRRFDLAWMVLRRMHHKSLLTRRALIIMMERYVSVNETGKAIKTFHALEKFNVKADLDVFYALLGVLCKNKNVEEAEELLLLKQKFFPLETAGFNIILDGWCNILVDLIEAKRVWREMAKYCIIPDSTSYTYMIGCLAKHGNLFDSLRFYDEMKKRGWIPNLKINMKGLDGIQGPIAARCRICRAALLRLFVARYASPLTASAFASHRSFLSSPSLSRFSNAHFYKSLSFHFPSSPEADDSDFDSDSSEPISNFLSSDLPIILQHLSQAKSNFSTQEEALGFLRSSHITRPTTGLICSVLWELRRDWESAFLAFRWAGDCVLESPWAWHLMIWVLGKQRRFDLAWMVLRRMHHKSLLTRRALIIMMERYVSVNETGKAIKTFHALEKFNVKADLDVFYALLRVLCKNKNVEEAEELLLLKQKFFPLETAGFNIILDGWCNILVDLIEARRVWREMAKYCIIPDNTSYTHMIGCLAKHGNLFDSLRFYDEMKKRGWIPNLKVCNYLIYVLTRENCMKEAYSMFKKIMEAGLQPNLETYNSMILPLCEAHRLDEAQEIMQMMILGGVRPSIDTYHAFIKIEDFTRIIKLVEQMKADGNTPNQSTFLLIFNNFFRLGKSESALKMWSEMSKYDVIPTVVHYITMIKGLAAHGWIPKAKEFYGEMKLKGFQADPELEQLMKGFLSSNKNCWGRGAKVYITRKLERNKICRRDLKL</sequence>
<evidence type="ECO:0000256" key="7">
    <source>
        <dbReference type="ARBA" id="ARBA00022679"/>
    </source>
</evidence>
<evidence type="ECO:0000256" key="24">
    <source>
        <dbReference type="PROSITE-ProRule" id="PRU00708"/>
    </source>
</evidence>
<keyword evidence="15" id="KW-0175">Coiled coil</keyword>
<keyword evidence="5 25" id="KW-1003">Cell membrane</keyword>
<evidence type="ECO:0000256" key="18">
    <source>
        <dbReference type="ARBA" id="ARBA00023316"/>
    </source>
</evidence>
<evidence type="ECO:0000256" key="16">
    <source>
        <dbReference type="ARBA" id="ARBA00023136"/>
    </source>
</evidence>
<evidence type="ECO:0000256" key="3">
    <source>
        <dbReference type="ARBA" id="ARBA00004768"/>
    </source>
</evidence>
<dbReference type="Gene3D" id="3.90.550.10">
    <property type="entry name" value="Spore Coat Polysaccharide Biosynthesis Protein SpsA, Chain A"/>
    <property type="match status" value="1"/>
</dbReference>
<comment type="subcellular location">
    <subcellularLocation>
        <location evidence="2 25">Cell membrane</location>
        <topology evidence="2 25">Multi-pass membrane protein</topology>
    </subcellularLocation>
</comment>
<dbReference type="GO" id="GO:0071555">
    <property type="term" value="P:cell wall organization"/>
    <property type="evidence" value="ECO:0007669"/>
    <property type="project" value="UniProtKB-KW"/>
</dbReference>
<feature type="binding site" evidence="21">
    <location>
        <position position="411"/>
    </location>
    <ligand>
        <name>UDP-alpha-D-glucose</name>
        <dbReference type="ChEBI" id="CHEBI:58885"/>
    </ligand>
</feature>
<dbReference type="InterPro" id="IPR001841">
    <property type="entry name" value="Znf_RING"/>
</dbReference>
<protein>
    <recommendedName>
        <fullName evidence="25">Cellulose synthase</fullName>
        <ecNumber evidence="25">2.4.1.12</ecNumber>
    </recommendedName>
</protein>
<dbReference type="CDD" id="cd16617">
    <property type="entry name" value="mRING-HC-C4C4_CesA"/>
    <property type="match status" value="1"/>
</dbReference>
<evidence type="ECO:0000256" key="17">
    <source>
        <dbReference type="ARBA" id="ARBA00023211"/>
    </source>
</evidence>
<feature type="repeat" description="PPR" evidence="24">
    <location>
        <begin position="1707"/>
        <end position="1741"/>
    </location>
</feature>
<dbReference type="InterPro" id="IPR002885">
    <property type="entry name" value="PPR_rpt"/>
</dbReference>
<dbReference type="Pfam" id="PF14569">
    <property type="entry name" value="zf-UDP"/>
    <property type="match status" value="1"/>
</dbReference>
<evidence type="ECO:0000313" key="28">
    <source>
        <dbReference type="EMBL" id="KAH0462276.1"/>
    </source>
</evidence>
<feature type="repeat" description="PPR" evidence="24">
    <location>
        <begin position="1777"/>
        <end position="1811"/>
    </location>
</feature>
<evidence type="ECO:0000256" key="15">
    <source>
        <dbReference type="ARBA" id="ARBA00023054"/>
    </source>
</evidence>
<evidence type="ECO:0000256" key="11">
    <source>
        <dbReference type="ARBA" id="ARBA00022771"/>
    </source>
</evidence>
<feature type="binding site" evidence="21">
    <location>
        <position position="417"/>
    </location>
    <ligand>
        <name>UDP-alpha-D-glucose</name>
        <dbReference type="ChEBI" id="CHEBI:58885"/>
    </ligand>
</feature>
<comment type="cofactor">
    <cofactor evidence="1">
        <name>Mn(2+)</name>
        <dbReference type="ChEBI" id="CHEBI:29035"/>
    </cofactor>
</comment>
<dbReference type="Pfam" id="PF03552">
    <property type="entry name" value="Cellulose_synt"/>
    <property type="match status" value="1"/>
</dbReference>
<keyword evidence="13 25" id="KW-0135">Cellulose biosynthesis</keyword>
<dbReference type="InterPro" id="IPR027934">
    <property type="entry name" value="CES_Znf_RING"/>
</dbReference>
<comment type="similarity">
    <text evidence="4 25">Belongs to the glycosyltransferase 2 family. Plant cellulose synthase subfamily.</text>
</comment>
<dbReference type="NCBIfam" id="TIGR00756">
    <property type="entry name" value="PPR"/>
    <property type="match status" value="4"/>
</dbReference>
<dbReference type="InterPro" id="IPR005150">
    <property type="entry name" value="Cellulose_synth"/>
</dbReference>
<comment type="cofactor">
    <cofactor evidence="25">
        <name>Zn(2+)</name>
        <dbReference type="ChEBI" id="CHEBI:29105"/>
    </cofactor>
    <text evidence="25">Binds 2 Zn(2+) ions per subunit.</text>
</comment>
<evidence type="ECO:0000256" key="26">
    <source>
        <dbReference type="SAM" id="MobiDB-lite"/>
    </source>
</evidence>
<dbReference type="SUPFAM" id="SSF53448">
    <property type="entry name" value="Nucleotide-diphospho-sugar transferases"/>
    <property type="match status" value="1"/>
</dbReference>
<dbReference type="InterPro" id="IPR013083">
    <property type="entry name" value="Znf_RING/FYVE/PHD"/>
</dbReference>
<dbReference type="GO" id="GO:0030244">
    <property type="term" value="P:cellulose biosynthetic process"/>
    <property type="evidence" value="ECO:0007669"/>
    <property type="project" value="UniProtKB-KW"/>
</dbReference>
<dbReference type="Gene3D" id="1.25.40.10">
    <property type="entry name" value="Tetratricopeptide repeat domain"/>
    <property type="match status" value="5"/>
</dbReference>
<evidence type="ECO:0000256" key="9">
    <source>
        <dbReference type="ARBA" id="ARBA00022723"/>
    </source>
</evidence>
<dbReference type="GO" id="GO:0005737">
    <property type="term" value="C:cytoplasm"/>
    <property type="evidence" value="ECO:0007669"/>
    <property type="project" value="UniProtKB-ARBA"/>
</dbReference>
<feature type="transmembrane region" description="Helical" evidence="25">
    <location>
        <begin position="353"/>
        <end position="372"/>
    </location>
</feature>
<dbReference type="InterPro" id="IPR011990">
    <property type="entry name" value="TPR-like_helical_dom_sf"/>
</dbReference>
<dbReference type="Pfam" id="PF01535">
    <property type="entry name" value="PPR"/>
    <property type="match status" value="8"/>
</dbReference>
<evidence type="ECO:0000256" key="2">
    <source>
        <dbReference type="ARBA" id="ARBA00004651"/>
    </source>
</evidence>
<feature type="transmembrane region" description="Helical" evidence="25">
    <location>
        <begin position="923"/>
        <end position="941"/>
    </location>
</feature>
<feature type="binding site" evidence="22">
    <location>
        <position position="589"/>
    </location>
    <ligand>
        <name>Mn(2+)</name>
        <dbReference type="ChEBI" id="CHEBI:29035"/>
    </ligand>
</feature>
<keyword evidence="18 25" id="KW-0961">Cell wall biogenesis/degradation</keyword>
<feature type="domain" description="RING-type" evidence="27">
    <location>
        <begin position="68"/>
        <end position="114"/>
    </location>
</feature>
<evidence type="ECO:0000256" key="25">
    <source>
        <dbReference type="RuleBase" id="RU361116"/>
    </source>
</evidence>
<dbReference type="GO" id="GO:0005886">
    <property type="term" value="C:plasma membrane"/>
    <property type="evidence" value="ECO:0007669"/>
    <property type="project" value="UniProtKB-SubCell"/>
</dbReference>
<feature type="active site" evidence="20">
    <location>
        <position position="812"/>
    </location>
</feature>
<keyword evidence="7 25" id="KW-0808">Transferase</keyword>
<keyword evidence="9 25" id="KW-0479">Metal-binding</keyword>
<proteinExistence type="inferred from homology"/>
<evidence type="ECO:0000259" key="27">
    <source>
        <dbReference type="PROSITE" id="PS50089"/>
    </source>
</evidence>
<feature type="binding site" evidence="21">
    <location>
        <position position="418"/>
    </location>
    <ligand>
        <name>UDP-alpha-D-glucose</name>
        <dbReference type="ChEBI" id="CHEBI:58885"/>
    </ligand>
</feature>
<dbReference type="EMBL" id="JAGFBR010000009">
    <property type="protein sequence ID" value="KAH0462276.1"/>
    <property type="molecule type" value="Genomic_DNA"/>
</dbReference>
<reference evidence="28 29" key="1">
    <citation type="journal article" date="2021" name="Hortic Res">
        <title>Chromosome-scale assembly of the Dendrobium chrysotoxum genome enhances the understanding of orchid evolution.</title>
        <authorList>
            <person name="Zhang Y."/>
            <person name="Zhang G.Q."/>
            <person name="Zhang D."/>
            <person name="Liu X.D."/>
            <person name="Xu X.Y."/>
            <person name="Sun W.H."/>
            <person name="Yu X."/>
            <person name="Zhu X."/>
            <person name="Wang Z.W."/>
            <person name="Zhao X."/>
            <person name="Zhong W.Y."/>
            <person name="Chen H."/>
            <person name="Yin W.L."/>
            <person name="Huang T."/>
            <person name="Niu S.C."/>
            <person name="Liu Z.J."/>
        </authorList>
    </citation>
    <scope>NUCLEOTIDE SEQUENCE [LARGE SCALE GENOMIC DNA]</scope>
    <source>
        <strain evidence="28">Lindl</strain>
    </source>
</reference>
<dbReference type="PROSITE" id="PS51375">
    <property type="entry name" value="PPR"/>
    <property type="match status" value="6"/>
</dbReference>
<feature type="transmembrane region" description="Helical" evidence="25">
    <location>
        <begin position="961"/>
        <end position="981"/>
    </location>
</feature>
<keyword evidence="8 25" id="KW-0812">Transmembrane</keyword>
<evidence type="ECO:0000256" key="22">
    <source>
        <dbReference type="PIRSR" id="PIRSR605150-3"/>
    </source>
</evidence>
<keyword evidence="17" id="KW-0464">Manganese</keyword>
<dbReference type="Proteomes" id="UP000775213">
    <property type="component" value="Unassembled WGS sequence"/>
</dbReference>
<dbReference type="Gene3D" id="3.30.40.10">
    <property type="entry name" value="Zinc/RING finger domain, C3HC4 (zinc finger)"/>
    <property type="match status" value="1"/>
</dbReference>
<dbReference type="PANTHER" id="PTHR13301">
    <property type="entry name" value="X-BOX TRANSCRIPTION FACTOR-RELATED"/>
    <property type="match status" value="1"/>
</dbReference>
<feature type="compositionally biased region" description="Polar residues" evidence="26">
    <location>
        <begin position="210"/>
        <end position="220"/>
    </location>
</feature>
<comment type="caution">
    <text evidence="28">The sequence shown here is derived from an EMBL/GenBank/DDBJ whole genome shotgun (WGS) entry which is preliminary data.</text>
</comment>
<accession>A0AAV7H1K5</accession>
<evidence type="ECO:0000313" key="29">
    <source>
        <dbReference type="Proteomes" id="UP000775213"/>
    </source>
</evidence>
<keyword evidence="12 25" id="KW-0862">Zinc</keyword>
<evidence type="ECO:0000256" key="10">
    <source>
        <dbReference type="ARBA" id="ARBA00022737"/>
    </source>
</evidence>
<feature type="transmembrane region" description="Helical" evidence="25">
    <location>
        <begin position="1073"/>
        <end position="1091"/>
    </location>
</feature>